<dbReference type="PANTHER" id="PTHR47947:SF26">
    <property type="entry name" value="CYTOCHROME P450"/>
    <property type="match status" value="1"/>
</dbReference>
<organism evidence="15 16">
    <name type="scientific">Linum tenue</name>
    <dbReference type="NCBI Taxonomy" id="586396"/>
    <lineage>
        <taxon>Eukaryota</taxon>
        <taxon>Viridiplantae</taxon>
        <taxon>Streptophyta</taxon>
        <taxon>Embryophyta</taxon>
        <taxon>Tracheophyta</taxon>
        <taxon>Spermatophyta</taxon>
        <taxon>Magnoliopsida</taxon>
        <taxon>eudicotyledons</taxon>
        <taxon>Gunneridae</taxon>
        <taxon>Pentapetalae</taxon>
        <taxon>rosids</taxon>
        <taxon>fabids</taxon>
        <taxon>Malpighiales</taxon>
        <taxon>Linaceae</taxon>
        <taxon>Linum</taxon>
    </lineage>
</organism>
<dbReference type="PROSITE" id="PS00086">
    <property type="entry name" value="CYTOCHROME_P450"/>
    <property type="match status" value="1"/>
</dbReference>
<dbReference type="Pfam" id="PF00067">
    <property type="entry name" value="p450"/>
    <property type="match status" value="1"/>
</dbReference>
<keyword evidence="4 12" id="KW-0349">Heme</keyword>
<dbReference type="GO" id="GO:0020037">
    <property type="term" value="F:heme binding"/>
    <property type="evidence" value="ECO:0007669"/>
    <property type="project" value="InterPro"/>
</dbReference>
<evidence type="ECO:0000256" key="11">
    <source>
        <dbReference type="ARBA" id="ARBA00023136"/>
    </source>
</evidence>
<dbReference type="GO" id="GO:0016020">
    <property type="term" value="C:membrane"/>
    <property type="evidence" value="ECO:0007669"/>
    <property type="project" value="UniProtKB-SubCell"/>
</dbReference>
<evidence type="ECO:0000256" key="4">
    <source>
        <dbReference type="ARBA" id="ARBA00022617"/>
    </source>
</evidence>
<evidence type="ECO:0000256" key="2">
    <source>
        <dbReference type="ARBA" id="ARBA00004370"/>
    </source>
</evidence>
<evidence type="ECO:0000313" key="15">
    <source>
        <dbReference type="EMBL" id="CAI0558618.1"/>
    </source>
</evidence>
<feature type="binding site" description="axial binding residue" evidence="12">
    <location>
        <position position="487"/>
    </location>
    <ligand>
        <name>heme</name>
        <dbReference type="ChEBI" id="CHEBI:30413"/>
    </ligand>
    <ligandPart>
        <name>Fe</name>
        <dbReference type="ChEBI" id="CHEBI:18248"/>
    </ligandPart>
</feature>
<dbReference type="InterPro" id="IPR036396">
    <property type="entry name" value="Cyt_P450_sf"/>
</dbReference>
<proteinExistence type="inferred from homology"/>
<evidence type="ECO:0000256" key="9">
    <source>
        <dbReference type="ARBA" id="ARBA00023004"/>
    </source>
</evidence>
<evidence type="ECO:0000256" key="10">
    <source>
        <dbReference type="ARBA" id="ARBA00023033"/>
    </source>
</evidence>
<dbReference type="SUPFAM" id="SSF48264">
    <property type="entry name" value="Cytochrome P450"/>
    <property type="match status" value="1"/>
</dbReference>
<dbReference type="GO" id="GO:0005506">
    <property type="term" value="F:iron ion binding"/>
    <property type="evidence" value="ECO:0007669"/>
    <property type="project" value="InterPro"/>
</dbReference>
<dbReference type="InterPro" id="IPR050651">
    <property type="entry name" value="Plant_Cytochrome_P450_Monoox"/>
</dbReference>
<dbReference type="PANTHER" id="PTHR47947">
    <property type="entry name" value="CYTOCHROME P450 82C3-RELATED"/>
    <property type="match status" value="1"/>
</dbReference>
<evidence type="ECO:0000256" key="13">
    <source>
        <dbReference type="RuleBase" id="RU000461"/>
    </source>
</evidence>
<evidence type="ECO:0000256" key="3">
    <source>
        <dbReference type="ARBA" id="ARBA00010617"/>
    </source>
</evidence>
<keyword evidence="7 14" id="KW-1133">Transmembrane helix</keyword>
<reference evidence="15" key="1">
    <citation type="submission" date="2022-08" db="EMBL/GenBank/DDBJ databases">
        <authorList>
            <person name="Gutierrez-Valencia J."/>
        </authorList>
    </citation>
    <scope>NUCLEOTIDE SEQUENCE</scope>
</reference>
<dbReference type="PRINTS" id="PR00463">
    <property type="entry name" value="EP450I"/>
</dbReference>
<dbReference type="Gene3D" id="1.10.630.10">
    <property type="entry name" value="Cytochrome P450"/>
    <property type="match status" value="1"/>
</dbReference>
<comment type="caution">
    <text evidence="15">The sequence shown here is derived from an EMBL/GenBank/DDBJ whole genome shotgun (WGS) entry which is preliminary data.</text>
</comment>
<keyword evidence="6 12" id="KW-0479">Metal-binding</keyword>
<dbReference type="GO" id="GO:0004497">
    <property type="term" value="F:monooxygenase activity"/>
    <property type="evidence" value="ECO:0007669"/>
    <property type="project" value="UniProtKB-KW"/>
</dbReference>
<dbReference type="InterPro" id="IPR017972">
    <property type="entry name" value="Cyt_P450_CS"/>
</dbReference>
<feature type="transmembrane region" description="Helical" evidence="14">
    <location>
        <begin position="6"/>
        <end position="27"/>
    </location>
</feature>
<evidence type="ECO:0000256" key="5">
    <source>
        <dbReference type="ARBA" id="ARBA00022692"/>
    </source>
</evidence>
<evidence type="ECO:0000256" key="8">
    <source>
        <dbReference type="ARBA" id="ARBA00023002"/>
    </source>
</evidence>
<evidence type="ECO:0000256" key="12">
    <source>
        <dbReference type="PIRSR" id="PIRSR602401-1"/>
    </source>
</evidence>
<evidence type="ECO:0000256" key="14">
    <source>
        <dbReference type="SAM" id="Phobius"/>
    </source>
</evidence>
<gene>
    <name evidence="15" type="ORF">LITE_LOCUS48846</name>
</gene>
<dbReference type="FunFam" id="1.10.630.10:FF:000026">
    <property type="entry name" value="Cytochrome P450 82C4"/>
    <property type="match status" value="1"/>
</dbReference>
<comment type="similarity">
    <text evidence="3 13">Belongs to the cytochrome P450 family.</text>
</comment>
<evidence type="ECO:0000256" key="1">
    <source>
        <dbReference type="ARBA" id="ARBA00001971"/>
    </source>
</evidence>
<keyword evidence="8 13" id="KW-0560">Oxidoreductase</keyword>
<dbReference type="InterPro" id="IPR002401">
    <property type="entry name" value="Cyt_P450_E_grp-I"/>
</dbReference>
<dbReference type="EMBL" id="CAMGYJ010000011">
    <property type="protein sequence ID" value="CAI0558618.1"/>
    <property type="molecule type" value="Genomic_DNA"/>
</dbReference>
<keyword evidence="9 12" id="KW-0408">Iron</keyword>
<dbReference type="PRINTS" id="PR00385">
    <property type="entry name" value="P450"/>
</dbReference>
<keyword evidence="16" id="KW-1185">Reference proteome</keyword>
<keyword evidence="10 13" id="KW-0503">Monooxygenase</keyword>
<sequence length="550" mass="61941">MERFINSLPSIPVVASIFLFIVSILLWRSTRFGRHSGPRAVGGAWPIIGHLHLFSGPGPIHRVLGSLADQYGPIFTIRMGRAHQKAIVVSKWEIAKECLTTNDKAFIARRPHTIATETLGYNYSVFGFTPYGHYWRQMRKLATLELLSSARLELLRPVRAEETRVAVRGLYELWGRAGQTQSQKLELYDLWRQARKGGKNDTVSVEMMGWFGDVALNGILRVVFGKRVGYYTSRDEESAKLKKLVRDYFDSVEKFGVGDVFPWLRRFDIGGHEESLKRIAKDLDDVVHEWLREHKESRCDGGGTTEKLDGDDFMGVLLSILDEYGAERHDADAVNKATCVGLVLGASDSSTVVMSWALSLLMNHPEALKKAQIELEDLVGMERQVQESDLPNLHYLQAVVKETFRLYPPVPVNMRGPSGEDCVVAGRHIPKGTQLVLNYFKLQRDPHVWVEPNEFRPERFLTTTHKNVDVKGQDFELLPFGAGRRMCPGVSFALHVVQLTLATLLQGFDFRTTTFSGAKVDMGEAMGSTYQRASPLEVLLSPRLPSHLYG</sequence>
<keyword evidence="5 14" id="KW-0812">Transmembrane</keyword>
<accession>A0AAV0RR17</accession>
<dbReference type="Proteomes" id="UP001154282">
    <property type="component" value="Unassembled WGS sequence"/>
</dbReference>
<comment type="cofactor">
    <cofactor evidence="1 12">
        <name>heme</name>
        <dbReference type="ChEBI" id="CHEBI:30413"/>
    </cofactor>
</comment>
<comment type="subcellular location">
    <subcellularLocation>
        <location evidence="2">Membrane</location>
    </subcellularLocation>
</comment>
<evidence type="ECO:0000256" key="7">
    <source>
        <dbReference type="ARBA" id="ARBA00022989"/>
    </source>
</evidence>
<keyword evidence="11 14" id="KW-0472">Membrane</keyword>
<dbReference type="GO" id="GO:0016705">
    <property type="term" value="F:oxidoreductase activity, acting on paired donors, with incorporation or reduction of molecular oxygen"/>
    <property type="evidence" value="ECO:0007669"/>
    <property type="project" value="InterPro"/>
</dbReference>
<evidence type="ECO:0000256" key="6">
    <source>
        <dbReference type="ARBA" id="ARBA00022723"/>
    </source>
</evidence>
<protein>
    <submittedName>
        <fullName evidence="15">Uncharacterized protein</fullName>
    </submittedName>
</protein>
<name>A0AAV0RR17_9ROSI</name>
<dbReference type="AlphaFoldDB" id="A0AAV0RR17"/>
<dbReference type="InterPro" id="IPR001128">
    <property type="entry name" value="Cyt_P450"/>
</dbReference>
<evidence type="ECO:0000313" key="16">
    <source>
        <dbReference type="Proteomes" id="UP001154282"/>
    </source>
</evidence>